<comment type="caution">
    <text evidence="7">The sequence shown here is derived from an EMBL/GenBank/DDBJ whole genome shotgun (WGS) entry which is preliminary data.</text>
</comment>
<dbReference type="GO" id="GO:0016020">
    <property type="term" value="C:membrane"/>
    <property type="evidence" value="ECO:0007669"/>
    <property type="project" value="UniProtKB-SubCell"/>
</dbReference>
<keyword evidence="2 5" id="KW-0812">Transmembrane</keyword>
<evidence type="ECO:0000256" key="1">
    <source>
        <dbReference type="ARBA" id="ARBA00004141"/>
    </source>
</evidence>
<reference evidence="7 8" key="1">
    <citation type="submission" date="2022-12" db="EMBL/GenBank/DDBJ databases">
        <title>Metagenome assembled genome from gulf of manar.</title>
        <authorList>
            <person name="Kohli P."/>
            <person name="Pk S."/>
            <person name="Venkata Ramana C."/>
            <person name="Sasikala C."/>
        </authorList>
    </citation>
    <scope>NUCLEOTIDE SEQUENCE [LARGE SCALE GENOMIC DNA]</scope>
    <source>
        <strain evidence="7">JB008</strain>
    </source>
</reference>
<keyword evidence="7" id="KW-0378">Hydrolase</keyword>
<feature type="transmembrane region" description="Helical" evidence="5">
    <location>
        <begin position="89"/>
        <end position="108"/>
    </location>
</feature>
<protein>
    <submittedName>
        <fullName evidence="7">Rhomboid family intramembrane serine protease</fullName>
        <ecNumber evidence="7">3.4.21.105</ecNumber>
    </submittedName>
</protein>
<evidence type="ECO:0000313" key="7">
    <source>
        <dbReference type="EMBL" id="MDC7225428.1"/>
    </source>
</evidence>
<dbReference type="EC" id="3.4.21.105" evidence="7"/>
<evidence type="ECO:0000259" key="6">
    <source>
        <dbReference type="Pfam" id="PF01694"/>
    </source>
</evidence>
<evidence type="ECO:0000256" key="4">
    <source>
        <dbReference type="ARBA" id="ARBA00023136"/>
    </source>
</evidence>
<name>A0AAJ1ICU3_9SPIO</name>
<evidence type="ECO:0000256" key="5">
    <source>
        <dbReference type="SAM" id="Phobius"/>
    </source>
</evidence>
<evidence type="ECO:0000256" key="3">
    <source>
        <dbReference type="ARBA" id="ARBA00022989"/>
    </source>
</evidence>
<dbReference type="AlphaFoldDB" id="A0AAJ1ICU3"/>
<dbReference type="Proteomes" id="UP001221217">
    <property type="component" value="Unassembled WGS sequence"/>
</dbReference>
<accession>A0AAJ1ICU3</accession>
<feature type="transmembrane region" description="Helical" evidence="5">
    <location>
        <begin position="138"/>
        <end position="157"/>
    </location>
</feature>
<proteinExistence type="predicted"/>
<comment type="subcellular location">
    <subcellularLocation>
        <location evidence="1">Membrane</location>
        <topology evidence="1">Multi-pass membrane protein</topology>
    </subcellularLocation>
</comment>
<evidence type="ECO:0000313" key="8">
    <source>
        <dbReference type="Proteomes" id="UP001221217"/>
    </source>
</evidence>
<dbReference type="SUPFAM" id="SSF144091">
    <property type="entry name" value="Rhomboid-like"/>
    <property type="match status" value="1"/>
</dbReference>
<dbReference type="InterPro" id="IPR022764">
    <property type="entry name" value="Peptidase_S54_rhomboid_dom"/>
</dbReference>
<feature type="transmembrane region" description="Helical" evidence="5">
    <location>
        <begin position="163"/>
        <end position="181"/>
    </location>
</feature>
<dbReference type="PANTHER" id="PTHR43066">
    <property type="entry name" value="RHOMBOID-RELATED PROTEIN"/>
    <property type="match status" value="1"/>
</dbReference>
<dbReference type="GO" id="GO:0004252">
    <property type="term" value="F:serine-type endopeptidase activity"/>
    <property type="evidence" value="ECO:0007669"/>
    <property type="project" value="InterPro"/>
</dbReference>
<feature type="transmembrane region" description="Helical" evidence="5">
    <location>
        <begin position="64"/>
        <end position="82"/>
    </location>
</feature>
<keyword evidence="3 5" id="KW-1133">Transmembrane helix</keyword>
<gene>
    <name evidence="7" type="ORF">PQJ61_01545</name>
</gene>
<feature type="transmembrane region" description="Helical" evidence="5">
    <location>
        <begin position="114"/>
        <end position="131"/>
    </location>
</feature>
<dbReference type="Pfam" id="PF01694">
    <property type="entry name" value="Rhomboid"/>
    <property type="match status" value="1"/>
</dbReference>
<sequence length="186" mass="20565">MKIKYNAPLTLTFAIIASLLVLVDQISGTHLIPTYFMVPGKGMFNTGNWVDWMTLVTHTLGHSSWNHLLSNMALLLMLGPILEEKYGSLSLFLMIFITALATGLLNAFLFPTALLGASGIVFMMILLTSFTNNRNGEIPLSFILILILYLAAEIINAFSYDDISQFAHIMGGVCGSLFGFLRPRKR</sequence>
<dbReference type="EMBL" id="JAQQAL010000006">
    <property type="protein sequence ID" value="MDC7225428.1"/>
    <property type="molecule type" value="Genomic_DNA"/>
</dbReference>
<evidence type="ECO:0000256" key="2">
    <source>
        <dbReference type="ARBA" id="ARBA00022692"/>
    </source>
</evidence>
<dbReference type="InterPro" id="IPR035952">
    <property type="entry name" value="Rhomboid-like_sf"/>
</dbReference>
<keyword evidence="7" id="KW-0645">Protease</keyword>
<organism evidence="7 8">
    <name type="scientific">Candidatus Thalassospirochaeta sargassi</name>
    <dbReference type="NCBI Taxonomy" id="3119039"/>
    <lineage>
        <taxon>Bacteria</taxon>
        <taxon>Pseudomonadati</taxon>
        <taxon>Spirochaetota</taxon>
        <taxon>Spirochaetia</taxon>
        <taxon>Spirochaetales</taxon>
        <taxon>Spirochaetaceae</taxon>
        <taxon>Candidatus Thalassospirochaeta</taxon>
    </lineage>
</organism>
<dbReference type="Gene3D" id="1.20.1540.10">
    <property type="entry name" value="Rhomboid-like"/>
    <property type="match status" value="1"/>
</dbReference>
<keyword evidence="4 5" id="KW-0472">Membrane</keyword>
<dbReference type="GO" id="GO:0006508">
    <property type="term" value="P:proteolysis"/>
    <property type="evidence" value="ECO:0007669"/>
    <property type="project" value="UniProtKB-KW"/>
</dbReference>
<feature type="domain" description="Peptidase S54 rhomboid" evidence="6">
    <location>
        <begin position="52"/>
        <end position="182"/>
    </location>
</feature>